<comment type="caution">
    <text evidence="1">The sequence shown here is derived from an EMBL/GenBank/DDBJ whole genome shotgun (WGS) entry which is preliminary data.</text>
</comment>
<organism evidence="1 2">
    <name type="scientific">Plakobranchus ocellatus</name>
    <dbReference type="NCBI Taxonomy" id="259542"/>
    <lineage>
        <taxon>Eukaryota</taxon>
        <taxon>Metazoa</taxon>
        <taxon>Spiralia</taxon>
        <taxon>Lophotrochozoa</taxon>
        <taxon>Mollusca</taxon>
        <taxon>Gastropoda</taxon>
        <taxon>Heterobranchia</taxon>
        <taxon>Euthyneura</taxon>
        <taxon>Panpulmonata</taxon>
        <taxon>Sacoglossa</taxon>
        <taxon>Placobranchoidea</taxon>
        <taxon>Plakobranchidae</taxon>
        <taxon>Plakobranchus</taxon>
    </lineage>
</organism>
<dbReference type="Gene3D" id="3.30.420.10">
    <property type="entry name" value="Ribonuclease H-like superfamily/Ribonuclease H"/>
    <property type="match status" value="1"/>
</dbReference>
<dbReference type="GO" id="GO:0003676">
    <property type="term" value="F:nucleic acid binding"/>
    <property type="evidence" value="ECO:0007669"/>
    <property type="project" value="InterPro"/>
</dbReference>
<name>A0AAV4DC33_9GAST</name>
<evidence type="ECO:0000313" key="1">
    <source>
        <dbReference type="EMBL" id="GFO41696.1"/>
    </source>
</evidence>
<reference evidence="1 2" key="1">
    <citation type="journal article" date="2021" name="Elife">
        <title>Chloroplast acquisition without the gene transfer in kleptoplastic sea slugs, Plakobranchus ocellatus.</title>
        <authorList>
            <person name="Maeda T."/>
            <person name="Takahashi S."/>
            <person name="Yoshida T."/>
            <person name="Shimamura S."/>
            <person name="Takaki Y."/>
            <person name="Nagai Y."/>
            <person name="Toyoda A."/>
            <person name="Suzuki Y."/>
            <person name="Arimoto A."/>
            <person name="Ishii H."/>
            <person name="Satoh N."/>
            <person name="Nishiyama T."/>
            <person name="Hasebe M."/>
            <person name="Maruyama T."/>
            <person name="Minagawa J."/>
            <person name="Obokata J."/>
            <person name="Shigenobu S."/>
        </authorList>
    </citation>
    <scope>NUCLEOTIDE SEQUENCE [LARGE SCALE GENOMIC DNA]</scope>
</reference>
<evidence type="ECO:0000313" key="2">
    <source>
        <dbReference type="Proteomes" id="UP000735302"/>
    </source>
</evidence>
<sequence length="131" mass="15190">MSDCMRKVCRLLGIKQEMITLYHSMCNGLTKRFNAITKTCFRPLYRPFDILATVGANDCRINVNGKEKTLKTLPRGTQLVMRHRRVMVLCRQRVWLLWKTTTRVADVMTGREVSPELGSWGSKETVKDLNR</sequence>
<dbReference type="EMBL" id="BLXT01007705">
    <property type="protein sequence ID" value="GFO41696.1"/>
    <property type="molecule type" value="Genomic_DNA"/>
</dbReference>
<accession>A0AAV4DC33</accession>
<proteinExistence type="predicted"/>
<gene>
    <name evidence="1" type="ORF">PoB_006820100</name>
</gene>
<dbReference type="Proteomes" id="UP000735302">
    <property type="component" value="Unassembled WGS sequence"/>
</dbReference>
<evidence type="ECO:0008006" key="3">
    <source>
        <dbReference type="Google" id="ProtNLM"/>
    </source>
</evidence>
<dbReference type="AlphaFoldDB" id="A0AAV4DC33"/>
<dbReference type="SUPFAM" id="SSF53098">
    <property type="entry name" value="Ribonuclease H-like"/>
    <property type="match status" value="1"/>
</dbReference>
<protein>
    <recommendedName>
        <fullName evidence="3">Integrase catalytic domain-containing protein</fullName>
    </recommendedName>
</protein>
<dbReference type="InterPro" id="IPR036397">
    <property type="entry name" value="RNaseH_sf"/>
</dbReference>
<dbReference type="InterPro" id="IPR012337">
    <property type="entry name" value="RNaseH-like_sf"/>
</dbReference>
<keyword evidence="2" id="KW-1185">Reference proteome</keyword>